<name>G4Z928_PHYSP</name>
<dbReference type="AlphaFoldDB" id="G4Z928"/>
<dbReference type="InParanoid" id="G4Z928"/>
<dbReference type="Proteomes" id="UP000002640">
    <property type="component" value="Unassembled WGS sequence"/>
</dbReference>
<dbReference type="RefSeq" id="XP_009523212.1">
    <property type="nucleotide sequence ID" value="XM_009524917.1"/>
</dbReference>
<evidence type="ECO:0000313" key="2">
    <source>
        <dbReference type="Proteomes" id="UP000002640"/>
    </source>
</evidence>
<proteinExistence type="predicted"/>
<protein>
    <submittedName>
        <fullName evidence="1">Uncharacterized protein</fullName>
    </submittedName>
</protein>
<evidence type="ECO:0000313" key="1">
    <source>
        <dbReference type="EMBL" id="EGZ20495.1"/>
    </source>
</evidence>
<sequence length="108" mass="12055">MPQQPQGDRRKLDGSAWCEPPIELWVMLWAKNVTSSMENKTINTPAIGRAYEQAKQEMLNSHGRPMTATLQRVAARMTRAEFPAAGPQSMIHVGNARQTPLSVLMLPK</sequence>
<dbReference type="KEGG" id="psoj:PHYSODRAFT_328602"/>
<dbReference type="GeneID" id="20645818"/>
<keyword evidence="2" id="KW-1185">Reference proteome</keyword>
<reference evidence="1 2" key="1">
    <citation type="journal article" date="2006" name="Science">
        <title>Phytophthora genome sequences uncover evolutionary origins and mechanisms of pathogenesis.</title>
        <authorList>
            <person name="Tyler B.M."/>
            <person name="Tripathy S."/>
            <person name="Zhang X."/>
            <person name="Dehal P."/>
            <person name="Jiang R.H."/>
            <person name="Aerts A."/>
            <person name="Arredondo F.D."/>
            <person name="Baxter L."/>
            <person name="Bensasson D."/>
            <person name="Beynon J.L."/>
            <person name="Chapman J."/>
            <person name="Damasceno C.M."/>
            <person name="Dorrance A.E."/>
            <person name="Dou D."/>
            <person name="Dickerman A.W."/>
            <person name="Dubchak I.L."/>
            <person name="Garbelotto M."/>
            <person name="Gijzen M."/>
            <person name="Gordon S.G."/>
            <person name="Govers F."/>
            <person name="Grunwald N.J."/>
            <person name="Huang W."/>
            <person name="Ivors K.L."/>
            <person name="Jones R.W."/>
            <person name="Kamoun S."/>
            <person name="Krampis K."/>
            <person name="Lamour K.H."/>
            <person name="Lee M.K."/>
            <person name="McDonald W.H."/>
            <person name="Medina M."/>
            <person name="Meijer H.J."/>
            <person name="Nordberg E.K."/>
            <person name="Maclean D.J."/>
            <person name="Ospina-Giraldo M.D."/>
            <person name="Morris P.F."/>
            <person name="Phuntumart V."/>
            <person name="Putnam N.H."/>
            <person name="Rash S."/>
            <person name="Rose J.K."/>
            <person name="Sakihama Y."/>
            <person name="Salamov A.A."/>
            <person name="Savidor A."/>
            <person name="Scheuring C.F."/>
            <person name="Smith B.M."/>
            <person name="Sobral B.W."/>
            <person name="Terry A."/>
            <person name="Torto-Alalibo T.A."/>
            <person name="Win J."/>
            <person name="Xu Z."/>
            <person name="Zhang H."/>
            <person name="Grigoriev I.V."/>
            <person name="Rokhsar D.S."/>
            <person name="Boore J.L."/>
        </authorList>
    </citation>
    <scope>NUCLEOTIDE SEQUENCE [LARGE SCALE GENOMIC DNA]</scope>
    <source>
        <strain evidence="1 2">P6497</strain>
    </source>
</reference>
<organism evidence="1 2">
    <name type="scientific">Phytophthora sojae (strain P6497)</name>
    <name type="common">Soybean stem and root rot agent</name>
    <name type="synonym">Phytophthora megasperma f. sp. glycines</name>
    <dbReference type="NCBI Taxonomy" id="1094619"/>
    <lineage>
        <taxon>Eukaryota</taxon>
        <taxon>Sar</taxon>
        <taxon>Stramenopiles</taxon>
        <taxon>Oomycota</taxon>
        <taxon>Peronosporomycetes</taxon>
        <taxon>Peronosporales</taxon>
        <taxon>Peronosporaceae</taxon>
        <taxon>Phytophthora</taxon>
    </lineage>
</organism>
<dbReference type="EMBL" id="JH159153">
    <property type="protein sequence ID" value="EGZ20495.1"/>
    <property type="molecule type" value="Genomic_DNA"/>
</dbReference>
<gene>
    <name evidence="1" type="ORF">PHYSODRAFT_328602</name>
</gene>
<accession>G4Z928</accession>